<protein>
    <recommendedName>
        <fullName evidence="3">MepB protein</fullName>
    </recommendedName>
</protein>
<dbReference type="EMBL" id="CP013023">
    <property type="protein sequence ID" value="ANF95549.1"/>
    <property type="molecule type" value="Genomic_DNA"/>
</dbReference>
<dbReference type="InterPro" id="IPR011235">
    <property type="entry name" value="MepB-like"/>
</dbReference>
<dbReference type="Proteomes" id="UP000078148">
    <property type="component" value="Chromosome"/>
</dbReference>
<dbReference type="Pfam" id="PF08877">
    <property type="entry name" value="MepB-like"/>
    <property type="match status" value="1"/>
</dbReference>
<accession>A0A172ZDE4</accession>
<dbReference type="Gene3D" id="3.40.1350.140">
    <property type="entry name" value="MepB-like"/>
    <property type="match status" value="1"/>
</dbReference>
<reference evidence="1 2" key="2">
    <citation type="journal article" date="2016" name="Int. J. Syst. Evol. Microbiol.">
        <title>Paenibacillus bovis sp. nov., isolated from raw yak (Bos grunniens) milk.</title>
        <authorList>
            <person name="Gao C."/>
            <person name="Han J."/>
            <person name="Liu Z."/>
            <person name="Xu X."/>
            <person name="Hang F."/>
            <person name="Wu Z."/>
        </authorList>
    </citation>
    <scope>NUCLEOTIDE SEQUENCE [LARGE SCALE GENOMIC DNA]</scope>
    <source>
        <strain evidence="1 2">BD3526</strain>
    </source>
</reference>
<gene>
    <name evidence="1" type="ORF">AR543_05680</name>
</gene>
<dbReference type="OrthoDB" id="4954833at2"/>
<dbReference type="AlphaFoldDB" id="A0A172ZDE4"/>
<dbReference type="RefSeq" id="WP_060532575.1">
    <property type="nucleotide sequence ID" value="NZ_CP013023.1"/>
</dbReference>
<evidence type="ECO:0008006" key="3">
    <source>
        <dbReference type="Google" id="ProtNLM"/>
    </source>
</evidence>
<dbReference type="KEGG" id="pbv:AR543_05680"/>
<keyword evidence="2" id="KW-1185">Reference proteome</keyword>
<evidence type="ECO:0000313" key="2">
    <source>
        <dbReference type="Proteomes" id="UP000078148"/>
    </source>
</evidence>
<sequence>MNNPFASLAWLRSILSQANKQEIANLHMENQNFAYEGMTFKIGKYTFRSRRAKPTPKKKGYFVVFWEKDSDNNNQAYSYEDCPDHVIVHVIEHKQKGQFIFPRELLLKHGVLRTDDRKGKMAIRVYPDWEKDLNTSASSTQKWQLPYFIKGTTAAEIDALQNWYLKL</sequence>
<dbReference type="InterPro" id="IPR038231">
    <property type="entry name" value="MepB-like_sf"/>
</dbReference>
<organism evidence="1 2">
    <name type="scientific">Paenibacillus bovis</name>
    <dbReference type="NCBI Taxonomy" id="1616788"/>
    <lineage>
        <taxon>Bacteria</taxon>
        <taxon>Bacillati</taxon>
        <taxon>Bacillota</taxon>
        <taxon>Bacilli</taxon>
        <taxon>Bacillales</taxon>
        <taxon>Paenibacillaceae</taxon>
        <taxon>Paenibacillus</taxon>
    </lineage>
</organism>
<dbReference type="STRING" id="1616788.AR543_05680"/>
<dbReference type="PIRSF" id="PIRSF032285">
    <property type="entry name" value="UCP032285"/>
    <property type="match status" value="1"/>
</dbReference>
<evidence type="ECO:0000313" key="1">
    <source>
        <dbReference type="EMBL" id="ANF95549.1"/>
    </source>
</evidence>
<name>A0A172ZDE4_9BACL</name>
<reference evidence="2" key="1">
    <citation type="submission" date="2015-10" db="EMBL/GenBank/DDBJ databases">
        <title>Genome of Paenibacillus bovis sp. nov.</title>
        <authorList>
            <person name="Wu Z."/>
            <person name="Gao C."/>
            <person name="Liu Z."/>
            <person name="Zheng H."/>
        </authorList>
    </citation>
    <scope>NUCLEOTIDE SEQUENCE [LARGE SCALE GENOMIC DNA]</scope>
    <source>
        <strain evidence="2">BD3526</strain>
    </source>
</reference>
<proteinExistence type="predicted"/>